<name>A0AAJ1Q5F1_9LACT</name>
<comment type="caution">
    <text evidence="2">The sequence shown here is derived from an EMBL/GenBank/DDBJ whole genome shotgun (WGS) entry which is preliminary data.</text>
</comment>
<reference evidence="2" key="1">
    <citation type="submission" date="2023-05" db="EMBL/GenBank/DDBJ databases">
        <title>Cataloging the Phylogenetic Diversity of Human Bladder Bacteria.</title>
        <authorList>
            <person name="Du J."/>
        </authorList>
    </citation>
    <scope>NUCLEOTIDE SEQUENCE</scope>
    <source>
        <strain evidence="2">UMB1231</strain>
    </source>
</reference>
<evidence type="ECO:0000313" key="3">
    <source>
        <dbReference type="Proteomes" id="UP001229251"/>
    </source>
</evidence>
<dbReference type="GO" id="GO:0016020">
    <property type="term" value="C:membrane"/>
    <property type="evidence" value="ECO:0007669"/>
    <property type="project" value="InterPro"/>
</dbReference>
<feature type="transmembrane region" description="Helical" evidence="1">
    <location>
        <begin position="386"/>
        <end position="408"/>
    </location>
</feature>
<proteinExistence type="predicted"/>
<dbReference type="AlphaFoldDB" id="A0AAJ1Q5F1"/>
<feature type="transmembrane region" description="Helical" evidence="1">
    <location>
        <begin position="359"/>
        <end position="380"/>
    </location>
</feature>
<feature type="transmembrane region" description="Helical" evidence="1">
    <location>
        <begin position="61"/>
        <end position="84"/>
    </location>
</feature>
<dbReference type="RefSeq" id="WP_285065428.1">
    <property type="nucleotide sequence ID" value="NZ_JASOOE010000004.1"/>
</dbReference>
<protein>
    <submittedName>
        <fullName evidence="2">ABC transporter permease</fullName>
    </submittedName>
</protein>
<feature type="transmembrane region" description="Helical" evidence="1">
    <location>
        <begin position="143"/>
        <end position="162"/>
    </location>
</feature>
<dbReference type="EMBL" id="JASOOE010000004">
    <property type="protein sequence ID" value="MDK7186838.1"/>
    <property type="molecule type" value="Genomic_DNA"/>
</dbReference>
<evidence type="ECO:0000256" key="1">
    <source>
        <dbReference type="SAM" id="Phobius"/>
    </source>
</evidence>
<sequence length="427" mass="48725">MGDLTHLFNHRLNKKLKEIGKYSRLIVNDHFSVIMLVILGFVALSYREFLNYLSQPLTEIIKLAILSIIMLFFALSLSLGQPYWFNHLADPSYLFARGDAWRSYWKKALTVTAVLPLIGQLLAFAMMLPILVTAFNWSVNQCVGLLVLVFIFKVGQFINLYLNTFNSFKAKYGFLMLIRDAFFFSIVWMLGTLISCPILLLSIFNIVYLFFAYLRLKKVKSSPIDLSYAVESSVRSNEAFYRFVGIFAQVPQIKSSVKKNPICEVFLPFLAGSKTSLYSYYLTRALLRNENYVGIIIRTTCFFAMTLLILPSNGWILAIFGALAFWVTISQLVGLYSYPDYQVLFSLYPGLDNEVKLQTLMGILARLLGVQALFYFIILIVKTNNVLEGIMVGMAWATSQLALIKIYIPYRLKKKKAKKGVSFAKID</sequence>
<feature type="transmembrane region" description="Helical" evidence="1">
    <location>
        <begin position="292"/>
        <end position="310"/>
    </location>
</feature>
<dbReference type="PIRSF" id="PIRSF037259">
    <property type="entry name" value="EcsB_ABC"/>
    <property type="match status" value="1"/>
</dbReference>
<feature type="transmembrane region" description="Helical" evidence="1">
    <location>
        <begin position="182"/>
        <end position="211"/>
    </location>
</feature>
<accession>A0AAJ1Q5F1</accession>
<keyword evidence="1" id="KW-1133">Transmembrane helix</keyword>
<dbReference type="Pfam" id="PF05975">
    <property type="entry name" value="EcsB"/>
    <property type="match status" value="1"/>
</dbReference>
<keyword evidence="1" id="KW-0812">Transmembrane</keyword>
<feature type="transmembrane region" description="Helical" evidence="1">
    <location>
        <begin position="316"/>
        <end position="338"/>
    </location>
</feature>
<feature type="transmembrane region" description="Helical" evidence="1">
    <location>
        <begin position="31"/>
        <end position="49"/>
    </location>
</feature>
<dbReference type="Proteomes" id="UP001229251">
    <property type="component" value="Unassembled WGS sequence"/>
</dbReference>
<feature type="transmembrane region" description="Helical" evidence="1">
    <location>
        <begin position="104"/>
        <end position="131"/>
    </location>
</feature>
<organism evidence="2 3">
    <name type="scientific">Facklamia hominis</name>
    <dbReference type="NCBI Taxonomy" id="178214"/>
    <lineage>
        <taxon>Bacteria</taxon>
        <taxon>Bacillati</taxon>
        <taxon>Bacillota</taxon>
        <taxon>Bacilli</taxon>
        <taxon>Lactobacillales</taxon>
        <taxon>Aerococcaceae</taxon>
        <taxon>Facklamia</taxon>
    </lineage>
</organism>
<dbReference type="InterPro" id="IPR010288">
    <property type="entry name" value="EcsB_ABC"/>
</dbReference>
<evidence type="ECO:0000313" key="2">
    <source>
        <dbReference type="EMBL" id="MDK7186838.1"/>
    </source>
</evidence>
<gene>
    <name evidence="2" type="ORF">QP433_02480</name>
</gene>
<keyword evidence="1" id="KW-0472">Membrane</keyword>